<keyword evidence="2" id="KW-0472">Membrane</keyword>
<feature type="compositionally biased region" description="Gly residues" evidence="1">
    <location>
        <begin position="209"/>
        <end position="219"/>
    </location>
</feature>
<accession>A0AAN7H339</accession>
<keyword evidence="2" id="KW-0812">Transmembrane</keyword>
<comment type="caution">
    <text evidence="3">The sequence shown here is derived from an EMBL/GenBank/DDBJ whole genome shotgun (WGS) entry which is preliminary data.</text>
</comment>
<dbReference type="AlphaFoldDB" id="A0AAN7H339"/>
<name>A0AAN7H339_9PEZI</name>
<protein>
    <submittedName>
        <fullName evidence="3">Uncharacterized protein</fullName>
    </submittedName>
</protein>
<reference evidence="3" key="2">
    <citation type="submission" date="2023-05" db="EMBL/GenBank/DDBJ databases">
        <authorList>
            <consortium name="Lawrence Berkeley National Laboratory"/>
            <person name="Steindorff A."/>
            <person name="Hensen N."/>
            <person name="Bonometti L."/>
            <person name="Westerberg I."/>
            <person name="Brannstrom I.O."/>
            <person name="Guillou S."/>
            <person name="Cros-Aarteil S."/>
            <person name="Calhoun S."/>
            <person name="Haridas S."/>
            <person name="Kuo A."/>
            <person name="Mondo S."/>
            <person name="Pangilinan J."/>
            <person name="Riley R."/>
            <person name="Labutti K."/>
            <person name="Andreopoulos B."/>
            <person name="Lipzen A."/>
            <person name="Chen C."/>
            <person name="Yanf M."/>
            <person name="Daum C."/>
            <person name="Ng V."/>
            <person name="Clum A."/>
            <person name="Ohm R."/>
            <person name="Martin F."/>
            <person name="Silar P."/>
            <person name="Natvig D."/>
            <person name="Lalanne C."/>
            <person name="Gautier V."/>
            <person name="Ament-Velasquez S.L."/>
            <person name="Kruys A."/>
            <person name="Hutchinson M.I."/>
            <person name="Powell A.J."/>
            <person name="Barry K."/>
            <person name="Miller A.N."/>
            <person name="Grigoriev I.V."/>
            <person name="Debuchy R."/>
            <person name="Gladieux P."/>
            <person name="Thoren M.H."/>
            <person name="Johannesson H."/>
        </authorList>
    </citation>
    <scope>NUCLEOTIDE SEQUENCE</scope>
    <source>
        <strain evidence="3">CBS 990.96</strain>
    </source>
</reference>
<evidence type="ECO:0000256" key="1">
    <source>
        <dbReference type="SAM" id="MobiDB-lite"/>
    </source>
</evidence>
<gene>
    <name evidence="3" type="ORF">QBC38DRAFT_542319</name>
</gene>
<sequence>MDAVSGDAALSGPFPFQTSSFPPPNTASTSSAADARSQHGTSQTSYFPPPVTTSTSSADPPSVTHPYTHYFPRRQVSNGLPPQLITVVVIVSLAALFVVYICGHICGVDRLIKGFFQWLRGLFKKNNGSNNTGGNGGGGGNGEGDGGNGGGDGGGDGGNGGGDEGNGGRGGGTGGDRVFDIELRPLRGLSQGRTSMMSTAASSSNTGAASGGEGTGGDGVVELEPLSGPSQGRPYMMSTAASSSNTGAASGSGDGDNTPIPPTAATAGSSLKVASRSSRGRAHSLDESTWLMAAAASTAGPAYWKKAREDQAAWCKKAEQIEGQYIERIKAQELKDQAKQLEDQAKELEGKGKGKAL</sequence>
<organism evidence="3 4">
    <name type="scientific">Podospora fimiseda</name>
    <dbReference type="NCBI Taxonomy" id="252190"/>
    <lineage>
        <taxon>Eukaryota</taxon>
        <taxon>Fungi</taxon>
        <taxon>Dikarya</taxon>
        <taxon>Ascomycota</taxon>
        <taxon>Pezizomycotina</taxon>
        <taxon>Sordariomycetes</taxon>
        <taxon>Sordariomycetidae</taxon>
        <taxon>Sordariales</taxon>
        <taxon>Podosporaceae</taxon>
        <taxon>Podospora</taxon>
    </lineage>
</organism>
<feature type="region of interest" description="Disordered" evidence="1">
    <location>
        <begin position="127"/>
        <end position="286"/>
    </location>
</feature>
<feature type="transmembrane region" description="Helical" evidence="2">
    <location>
        <begin position="84"/>
        <end position="103"/>
    </location>
</feature>
<dbReference type="Proteomes" id="UP001301958">
    <property type="component" value="Unassembled WGS sequence"/>
</dbReference>
<evidence type="ECO:0000313" key="3">
    <source>
        <dbReference type="EMBL" id="KAK4230733.1"/>
    </source>
</evidence>
<feature type="region of interest" description="Disordered" evidence="1">
    <location>
        <begin position="1"/>
        <end position="66"/>
    </location>
</feature>
<reference evidence="3" key="1">
    <citation type="journal article" date="2023" name="Mol. Phylogenet. Evol.">
        <title>Genome-scale phylogeny and comparative genomics of the fungal order Sordariales.</title>
        <authorList>
            <person name="Hensen N."/>
            <person name="Bonometti L."/>
            <person name="Westerberg I."/>
            <person name="Brannstrom I.O."/>
            <person name="Guillou S."/>
            <person name="Cros-Aarteil S."/>
            <person name="Calhoun S."/>
            <person name="Haridas S."/>
            <person name="Kuo A."/>
            <person name="Mondo S."/>
            <person name="Pangilinan J."/>
            <person name="Riley R."/>
            <person name="LaButti K."/>
            <person name="Andreopoulos B."/>
            <person name="Lipzen A."/>
            <person name="Chen C."/>
            <person name="Yan M."/>
            <person name="Daum C."/>
            <person name="Ng V."/>
            <person name="Clum A."/>
            <person name="Steindorff A."/>
            <person name="Ohm R.A."/>
            <person name="Martin F."/>
            <person name="Silar P."/>
            <person name="Natvig D.O."/>
            <person name="Lalanne C."/>
            <person name="Gautier V."/>
            <person name="Ament-Velasquez S.L."/>
            <person name="Kruys A."/>
            <person name="Hutchinson M.I."/>
            <person name="Powell A.J."/>
            <person name="Barry K."/>
            <person name="Miller A.N."/>
            <person name="Grigoriev I.V."/>
            <person name="Debuchy R."/>
            <person name="Gladieux P."/>
            <person name="Hiltunen Thoren M."/>
            <person name="Johannesson H."/>
        </authorList>
    </citation>
    <scope>NUCLEOTIDE SEQUENCE</scope>
    <source>
        <strain evidence="3">CBS 990.96</strain>
    </source>
</reference>
<dbReference type="EMBL" id="MU865297">
    <property type="protein sequence ID" value="KAK4230733.1"/>
    <property type="molecule type" value="Genomic_DNA"/>
</dbReference>
<feature type="compositionally biased region" description="Low complexity" evidence="1">
    <location>
        <begin position="194"/>
        <end position="208"/>
    </location>
</feature>
<evidence type="ECO:0000313" key="4">
    <source>
        <dbReference type="Proteomes" id="UP001301958"/>
    </source>
</evidence>
<keyword evidence="4" id="KW-1185">Reference proteome</keyword>
<feature type="compositionally biased region" description="Low complexity" evidence="1">
    <location>
        <begin position="238"/>
        <end position="257"/>
    </location>
</feature>
<proteinExistence type="predicted"/>
<keyword evidence="2" id="KW-1133">Transmembrane helix</keyword>
<feature type="compositionally biased region" description="Polar residues" evidence="1">
    <location>
        <begin position="38"/>
        <end position="59"/>
    </location>
</feature>
<evidence type="ECO:0000256" key="2">
    <source>
        <dbReference type="SAM" id="Phobius"/>
    </source>
</evidence>
<feature type="compositionally biased region" description="Low complexity" evidence="1">
    <location>
        <begin position="11"/>
        <end position="33"/>
    </location>
</feature>
<feature type="compositionally biased region" description="Gly residues" evidence="1">
    <location>
        <begin position="131"/>
        <end position="175"/>
    </location>
</feature>